<evidence type="ECO:0000259" key="7">
    <source>
        <dbReference type="PROSITE" id="PS50878"/>
    </source>
</evidence>
<dbReference type="EMBL" id="QGNW01000012">
    <property type="protein sequence ID" value="RVX17973.1"/>
    <property type="molecule type" value="Genomic_DNA"/>
</dbReference>
<name>A0A438K9V3_VITVI</name>
<dbReference type="InterPro" id="IPR013328">
    <property type="entry name" value="6PGD_dom2"/>
</dbReference>
<dbReference type="PANTHER" id="PTHR43060:SF17">
    <property type="entry name" value="L-THREONATE DEHYDROGENASE"/>
    <property type="match status" value="1"/>
</dbReference>
<keyword evidence="2" id="KW-0808">Transferase</keyword>
<protein>
    <submittedName>
        <fullName evidence="8">L-threonate dehydrogenase</fullName>
    </submittedName>
</protein>
<dbReference type="InterPro" id="IPR013785">
    <property type="entry name" value="Aldolase_TIM"/>
</dbReference>
<comment type="similarity">
    <text evidence="1">Belongs to the four-carbon acid sugar kinase family.</text>
</comment>
<dbReference type="SUPFAM" id="SSF56672">
    <property type="entry name" value="DNA/RNA polymerases"/>
    <property type="match status" value="1"/>
</dbReference>
<dbReference type="Gene3D" id="3.40.980.20">
    <property type="entry name" value="Four-carbon acid sugar kinase, nucleotide binding domain"/>
    <property type="match status" value="1"/>
</dbReference>
<dbReference type="Pfam" id="PF03446">
    <property type="entry name" value="NAD_binding_2"/>
    <property type="match status" value="2"/>
</dbReference>
<dbReference type="InterPro" id="IPR008927">
    <property type="entry name" value="6-PGluconate_DH-like_C_sf"/>
</dbReference>
<sequence length="2655" mass="295443">MLPSYDGEAAFLVDIYVSKGMSDSLNGKVMITSSGRSDAIARAQPILSAMCEKLYIFEGEVGAGSFIELCGGDIPVVMVVRMLIEVEASLSDSIGACGNDGCTRIGLMGVICKIKMVNGLLEGIHLVASAEAIALGVQAGIHPWIIYDIIANAAGNSWVFKNHVPQLLRGNLTKQHFLNTAVQNVGSILDMAKSLPFPLPLLAVAHQQLISGSSYGHGHNDATLVKVWEKVFGVNLTAAANAEIYSPLELGSQITAKPKTVKRVGFIGLGAMGFGMATSLLKSNFCVLGFDVYKPTLSRFANAGGLVGESPAEVSKDVDVLVIMVTNEAQAESVLFGDLGAVKVLPPGASIILSSTVSPGFVIQLERRLKSLQFHQVKIMSNSHKMIPDQSYGPSIMSASSGGSAVYCKYPSQPASSFAISLKLLFLWNRHYLFTKDENKNLKLVDAPVSGGVKRASMGTLTIIASGTDEALTSAGSVLSGEVVGLEGTSDFIHVSSCMVLSSHSYLFIYILFSSAVKMVNQLLAGVHIAASAEAMAIGARLGLNTRKLFDFITNSGGTSWMFENRTPHMLDNDYTPCSALDIFVKDLGIVSHECSSYKVPLLLSTVAHQLFLSGSAAGWGRYDDAAVVKVYETLTGVKVEGKLPVVKKEEVLHSLPPEWPSDPIDDIRTLDQSNLKTLIVLDDDPTGTQTVHDIEVLTEWNVEPLVEQFRKRPKCFFILTNSRALTPEKEANAAVSVLGEMDAWIICPFFLQGGRYTIDDIHYVADSDRLVPAGDTEFAKDASLAINLQTSWVEEKTIGRIPASSVTSISIQLLRKGGPDAVCMHLCSLQKGSTCIVNAASERDMAVFAAGMIQAKSLALAERKGKHFLCRTAASFVSARIGIIPKAPILPKDLGINKERNGGLIVVGSYVPKTTKQVEELKLQCGQILRSIEISVDKLAMKSSEEREEEISRAAEMADVFLRASKDTLIMTSRELITGKSPSESLEINFKVSSALVEIVRRITTRPRYILAKGGITSSDLATKALEARRAKVVGQALAGVPLWQLGPESRHPGVPYIVFPGNVGDSKALADVVKSWVRPVRLSSTKGLLLDAERGGYAVGAFNVYNLEGVEAVVAAAEEEQSPAILQIHPSALKQGGIPLVACCIAAAAQASDFYGHTTCQLDVHSIRCNDPFDGFQENGMYWLGGFSRRDARIFNDEVMDLFSAIGVTIRDHNKWHINQVPITVHFDHGSSKRELVDVLELGFDSVMVDGSHLPFKDNISYTKYISLLAHSKDMMVEAELGRLSGTEDDLTVEDYEAKLTDVDQALEFIDETGIDALAVCIGNVHGKYPATGPNLRLDLLKELHNLCSKKGVLLVLHGASGLSEKLIKECIERGVTKFNVNTEVRKAYMESLSSPGKDLVHVMSNAKEAMKAVVAEKMHLKLNGGARISETDKALEEESMRYGRGLCSWGKRVLGTSHLNSFIFDRTPGGESFDHSGEWNEEVRADNTMWLTVYEGCIERSNGCKEVGANESSSDKGRGMSGVGAIYDTQTERGEQEGKWEEFSQFLGFPMEGLEKEILNFLTKIRKRREKIHKRLGTGQRAPDCDCPMKMKILSWNVRGANDSSKRKVIKTFIRNQRVDVICIQETKIQAMSDNIARSIGSGRFLEWKAVNAEGASGGIMICWDKRSLEILDWEEGQFTLSCRFRNVENGAIWIFTGVYGLFSKVEREALWDESSQRRMNSAMRKFAEIVDDLGLMDLPLQGGEFTWNRGQNNQAWARLDRFLVSPSWTDQFNGISQCRLPRPVEGFKDLVHSWWQGIEVRGSASYKLATKMKEIKQKLKVWNREVLGKLESNKSLALQQVDFWDRVESGRILTVEETELKKEAKDNYRKWVIMEETHWRQLSREIWLKEGDRNTGFFHRMTSAHRRNNYLERIKINGEWLIEEQEIREGIANAFQSLLSEDMRWKADIGGLQLDQISQQEAETLERPFTEEEIYVALMEMNGDKVPGPDGFTMAFWQSCWEFIKDEILEMFKDFYDHSSFLKSLNNTFLVLIPKKSGAEDLRDFKPISLLGGLYKLLAKVLANRMKKVVGKVVSTSQNAFVKGRQILDASLIANEVIDTWQKQKEKGIICKLDIEKAYDSINWKFLVKVLQKMGFGSKWVGWMWSCLSSAKFSVLVNGVPAGFFPSTKGLRQGDLLSPYLFIMGMEVLDVLIRRAVEGGFLSRCNIRGGSGPSLNISHLFFADDTIIFCKARKDHLTYLSWILFWFEAASGLRINLAKSEIIPVGEVVEVEELAVELGCRVGTLPSQYLGLPLGAPNRAPYIWDGVEERVRRRLALWKRQYISKGGRVTLIKNKDKGGLGLRKLALLNKALLGKWIWRYAYDKDNLWRQVIKVKYGQEGLDWRPKKANGTVGVGVWKEIWKESNWCWDNMTFRVGKGNMISFWTNVWCSESSLSQCFPHLFGMATHQNLTIEEMWDQNSGQGNWNLHFLRDFNDWEIELVGEFLHILRGFKPSLEEGSVLWRKGRSGQFKVKEAYSLLTKSDDIGFPYKSIWVARVPTTVAFFAWEAAWGKVLTLDSLQIRRFQLPNRCFLCGCEEESVNHILIYCTVVRALWDIVFGLVDVKWVFPGTVKEVLVSWRSSFVGKKRKKIWDVIPLCIFWTGGQHPKVKRT</sequence>
<dbReference type="InterPro" id="IPR031475">
    <property type="entry name" value="NBD_C"/>
</dbReference>
<evidence type="ECO:0000256" key="2">
    <source>
        <dbReference type="ARBA" id="ARBA00022679"/>
    </source>
</evidence>
<dbReference type="CDD" id="cd01650">
    <property type="entry name" value="RT_nLTR_like"/>
    <property type="match status" value="1"/>
</dbReference>
<dbReference type="GO" id="GO:0016832">
    <property type="term" value="F:aldehyde-lyase activity"/>
    <property type="evidence" value="ECO:0007669"/>
    <property type="project" value="InterPro"/>
</dbReference>
<dbReference type="Gene3D" id="3.60.10.10">
    <property type="entry name" value="Endonuclease/exonuclease/phosphatase"/>
    <property type="match status" value="2"/>
</dbReference>
<accession>A0A438K9V3</accession>
<dbReference type="SUPFAM" id="SSF51569">
    <property type="entry name" value="Aldolase"/>
    <property type="match status" value="2"/>
</dbReference>
<dbReference type="InterPro" id="IPR002204">
    <property type="entry name" value="3-OH-isobutyrate_DH-rel_CS"/>
</dbReference>
<dbReference type="GO" id="GO:0051287">
    <property type="term" value="F:NAD binding"/>
    <property type="evidence" value="ECO:0007669"/>
    <property type="project" value="InterPro"/>
</dbReference>
<dbReference type="SUPFAM" id="SSF142764">
    <property type="entry name" value="YgbK-like"/>
    <property type="match status" value="1"/>
</dbReference>
<dbReference type="InterPro" id="IPR037051">
    <property type="entry name" value="4-carb_acid_sugar_kinase_N_sf"/>
</dbReference>
<dbReference type="PANTHER" id="PTHR43060">
    <property type="entry name" value="3-HYDROXYISOBUTYRATE DEHYDROGENASE-LIKE 1, MITOCHONDRIAL-RELATED"/>
    <property type="match status" value="1"/>
</dbReference>
<dbReference type="CDD" id="cd00947">
    <property type="entry name" value="TBP_aldolase_IIB"/>
    <property type="match status" value="1"/>
</dbReference>
<dbReference type="GO" id="GO:0005975">
    <property type="term" value="P:carbohydrate metabolic process"/>
    <property type="evidence" value="ECO:0007669"/>
    <property type="project" value="InterPro"/>
</dbReference>
<gene>
    <name evidence="8" type="primary">ltnD_1</name>
    <name evidence="8" type="ORF">CK203_004197</name>
</gene>
<dbReference type="InterPro" id="IPR006115">
    <property type="entry name" value="6PGDH_NADP-bd"/>
</dbReference>
<evidence type="ECO:0000256" key="5">
    <source>
        <dbReference type="ARBA" id="ARBA00022840"/>
    </source>
</evidence>
<keyword evidence="6" id="KW-0119">Carbohydrate metabolism</keyword>
<dbReference type="SUPFAM" id="SSF56219">
    <property type="entry name" value="DNase I-like"/>
    <property type="match status" value="1"/>
</dbReference>
<dbReference type="Gene3D" id="3.40.50.720">
    <property type="entry name" value="NAD(P)-binding Rossmann-like Domain"/>
    <property type="match status" value="1"/>
</dbReference>
<dbReference type="Pfam" id="PF07005">
    <property type="entry name" value="SBD_N"/>
    <property type="match status" value="1"/>
</dbReference>
<evidence type="ECO:0000256" key="3">
    <source>
        <dbReference type="ARBA" id="ARBA00022741"/>
    </source>
</evidence>
<dbReference type="GO" id="GO:0016616">
    <property type="term" value="F:oxidoreductase activity, acting on the CH-OH group of donors, NAD or NADP as acceptor"/>
    <property type="evidence" value="ECO:0007669"/>
    <property type="project" value="UniProtKB-ARBA"/>
</dbReference>
<evidence type="ECO:0000313" key="8">
    <source>
        <dbReference type="EMBL" id="RVX17973.1"/>
    </source>
</evidence>
<dbReference type="InterPro" id="IPR000477">
    <property type="entry name" value="RT_dom"/>
</dbReference>
<organism evidence="8 9">
    <name type="scientific">Vitis vinifera</name>
    <name type="common">Grape</name>
    <dbReference type="NCBI Taxonomy" id="29760"/>
    <lineage>
        <taxon>Eukaryota</taxon>
        <taxon>Viridiplantae</taxon>
        <taxon>Streptophyta</taxon>
        <taxon>Embryophyta</taxon>
        <taxon>Tracheophyta</taxon>
        <taxon>Spermatophyta</taxon>
        <taxon>Magnoliopsida</taxon>
        <taxon>eudicotyledons</taxon>
        <taxon>Gunneridae</taxon>
        <taxon>Pentapetalae</taxon>
        <taxon>rosids</taxon>
        <taxon>Vitales</taxon>
        <taxon>Vitaceae</taxon>
        <taxon>Viteae</taxon>
        <taxon>Vitis</taxon>
    </lineage>
</organism>
<dbReference type="Pfam" id="PF13966">
    <property type="entry name" value="zf-RVT"/>
    <property type="match status" value="1"/>
</dbReference>
<evidence type="ECO:0000256" key="4">
    <source>
        <dbReference type="ARBA" id="ARBA00022777"/>
    </source>
</evidence>
<keyword evidence="3" id="KW-0547">Nucleotide-binding</keyword>
<dbReference type="InterPro" id="IPR010737">
    <property type="entry name" value="4-carb_acid_sugar_kinase_N"/>
</dbReference>
<dbReference type="SUPFAM" id="SSF51735">
    <property type="entry name" value="NAD(P)-binding Rossmann-fold domains"/>
    <property type="match status" value="1"/>
</dbReference>
<dbReference type="GO" id="GO:0016301">
    <property type="term" value="F:kinase activity"/>
    <property type="evidence" value="ECO:0007669"/>
    <property type="project" value="UniProtKB-KW"/>
</dbReference>
<dbReference type="Gene3D" id="3.40.50.10840">
    <property type="entry name" value="Putative sugar-binding, N-terminal domain"/>
    <property type="match status" value="1"/>
</dbReference>
<dbReference type="InterPro" id="IPR043502">
    <property type="entry name" value="DNA/RNA_pol_sf"/>
</dbReference>
<evidence type="ECO:0000256" key="1">
    <source>
        <dbReference type="ARBA" id="ARBA00005715"/>
    </source>
</evidence>
<reference evidence="8 9" key="1">
    <citation type="journal article" date="2018" name="PLoS Genet.">
        <title>Population sequencing reveals clonal diversity and ancestral inbreeding in the grapevine cultivar Chardonnay.</title>
        <authorList>
            <person name="Roach M.J."/>
            <person name="Johnson D.L."/>
            <person name="Bohlmann J."/>
            <person name="van Vuuren H.J."/>
            <person name="Jones S.J."/>
            <person name="Pretorius I.S."/>
            <person name="Schmidt S.A."/>
            <person name="Borneman A.R."/>
        </authorList>
    </citation>
    <scope>NUCLEOTIDE SEQUENCE [LARGE SCALE GENOMIC DNA]</scope>
    <source>
        <strain evidence="9">cv. Chardonnay</strain>
        <tissue evidence="8">Leaf</tissue>
    </source>
</reference>
<dbReference type="InterPro" id="IPR036691">
    <property type="entry name" value="Endo/exonu/phosph_ase_sf"/>
</dbReference>
<proteinExistence type="inferred from homology"/>
<dbReference type="InterPro" id="IPR000771">
    <property type="entry name" value="FBA_II"/>
</dbReference>
<keyword evidence="4" id="KW-0418">Kinase</keyword>
<dbReference type="Pfam" id="PF00078">
    <property type="entry name" value="RVT_1"/>
    <property type="match status" value="1"/>
</dbReference>
<dbReference type="Gene3D" id="1.10.1040.10">
    <property type="entry name" value="N-(1-d-carboxylethyl)-l-norvaline Dehydrogenase, domain 2"/>
    <property type="match status" value="2"/>
</dbReference>
<dbReference type="InterPro" id="IPR029154">
    <property type="entry name" value="HIBADH-like_NADP-bd"/>
</dbReference>
<dbReference type="Gene3D" id="3.20.20.70">
    <property type="entry name" value="Aldolase class I"/>
    <property type="match status" value="1"/>
</dbReference>
<dbReference type="Pfam" id="PF14833">
    <property type="entry name" value="NAD_binding_11"/>
    <property type="match status" value="2"/>
</dbReference>
<dbReference type="InterPro" id="IPR026960">
    <property type="entry name" value="RVT-Znf"/>
</dbReference>
<dbReference type="Pfam" id="PF17042">
    <property type="entry name" value="NBD_C"/>
    <property type="match status" value="1"/>
</dbReference>
<dbReference type="PROSITE" id="PS50878">
    <property type="entry name" value="RT_POL"/>
    <property type="match status" value="1"/>
</dbReference>
<dbReference type="Pfam" id="PF01116">
    <property type="entry name" value="F_bP_aldolase"/>
    <property type="match status" value="2"/>
</dbReference>
<feature type="domain" description="Reverse transcriptase" evidence="7">
    <location>
        <begin position="2018"/>
        <end position="2298"/>
    </location>
</feature>
<dbReference type="GO" id="GO:0050661">
    <property type="term" value="F:NADP binding"/>
    <property type="evidence" value="ECO:0007669"/>
    <property type="project" value="InterPro"/>
</dbReference>
<dbReference type="InterPro" id="IPR036291">
    <property type="entry name" value="NAD(P)-bd_dom_sf"/>
</dbReference>
<dbReference type="InterPro" id="IPR042213">
    <property type="entry name" value="NBD_C_sf"/>
</dbReference>
<dbReference type="GO" id="GO:0008270">
    <property type="term" value="F:zinc ion binding"/>
    <property type="evidence" value="ECO:0007669"/>
    <property type="project" value="InterPro"/>
</dbReference>
<dbReference type="PROSITE" id="PS00895">
    <property type="entry name" value="3_HYDROXYISOBUT_DH"/>
    <property type="match status" value="1"/>
</dbReference>
<dbReference type="Proteomes" id="UP000288805">
    <property type="component" value="Unassembled WGS sequence"/>
</dbReference>
<evidence type="ECO:0000256" key="6">
    <source>
        <dbReference type="ARBA" id="ARBA00023277"/>
    </source>
</evidence>
<keyword evidence="5" id="KW-0067">ATP-binding</keyword>
<evidence type="ECO:0000313" key="9">
    <source>
        <dbReference type="Proteomes" id="UP000288805"/>
    </source>
</evidence>
<comment type="caution">
    <text evidence="8">The sequence shown here is derived from an EMBL/GenBank/DDBJ whole genome shotgun (WGS) entry which is preliminary data.</text>
</comment>
<dbReference type="GO" id="GO:0005524">
    <property type="term" value="F:ATP binding"/>
    <property type="evidence" value="ECO:0007669"/>
    <property type="project" value="UniProtKB-KW"/>
</dbReference>
<dbReference type="SUPFAM" id="SSF48179">
    <property type="entry name" value="6-phosphogluconate dehydrogenase C-terminal domain-like"/>
    <property type="match status" value="2"/>
</dbReference>